<sequence>MTTSKPSPSTRYPRAAYPSAAAADDEDSFLSRFSSTLSALNPLPTLGRKIFLSLLTKLRIGQLTITLTYDGNATFHFGQTAAQLDAAVANGDDACVTVYKDLHATLSVHSAAFWSRLVTGGDMGFAEGYMAGEVDCDNMMAFLLLMVKNKPFLEDTSTPLAFAVETVDYLAHTRLANTIKNSLANISAHYDLSNDMFAAFLDPRMQYSCAIWDWKDKHDSLEKAQLRKITTVLNKAKLTPESKLLEIGSGWGGLAVEAVRQSGGCSVVTITLSVEQKLLAEERVRKAEASGYIPAGKVQVLLCDYRKLPDRFPDGHFDTIVSVEMIEAVGREFLDSYFDVIDRMLHPTRGVLVLQAITMPEPRAEQYARKCDFIQKYIFPGGFLPSVTQMTTSIHAASRGNLIIQHMENYAPHYARTLQVWRHKFVQSYPTVAKAAVSATPSVASAATARRAEIGTDEFYRKFLYYFDYCAAGFAARVIDVYQVVVSREGCERLLEGGFAGGEIGFELAEADK</sequence>
<dbReference type="Pfam" id="PF02353">
    <property type="entry name" value="CMAS"/>
    <property type="match status" value="1"/>
</dbReference>
<dbReference type="STRING" id="765915.A0A1Y2HUK2"/>
<dbReference type="PANTHER" id="PTHR43667:SF2">
    <property type="entry name" value="FATTY ACID C-METHYL TRANSFERASE"/>
    <property type="match status" value="1"/>
</dbReference>
<dbReference type="PANTHER" id="PTHR43667">
    <property type="entry name" value="CYCLOPROPANE-FATTY-ACYL-PHOSPHOLIPID SYNTHASE"/>
    <property type="match status" value="1"/>
</dbReference>
<protein>
    <submittedName>
        <fullName evidence="1">Mycolic acid cyclopropane synthetase-domain-containing protein</fullName>
    </submittedName>
</protein>
<organism evidence="1 2">
    <name type="scientific">Catenaria anguillulae PL171</name>
    <dbReference type="NCBI Taxonomy" id="765915"/>
    <lineage>
        <taxon>Eukaryota</taxon>
        <taxon>Fungi</taxon>
        <taxon>Fungi incertae sedis</taxon>
        <taxon>Blastocladiomycota</taxon>
        <taxon>Blastocladiomycetes</taxon>
        <taxon>Blastocladiales</taxon>
        <taxon>Catenariaceae</taxon>
        <taxon>Catenaria</taxon>
    </lineage>
</organism>
<dbReference type="AlphaFoldDB" id="A0A1Y2HUK2"/>
<comment type="caution">
    <text evidence="1">The sequence shown here is derived from an EMBL/GenBank/DDBJ whole genome shotgun (WGS) entry which is preliminary data.</text>
</comment>
<accession>A0A1Y2HUK2</accession>
<dbReference type="SUPFAM" id="SSF53335">
    <property type="entry name" value="S-adenosyl-L-methionine-dependent methyltransferases"/>
    <property type="match status" value="1"/>
</dbReference>
<dbReference type="EMBL" id="MCFL01000009">
    <property type="protein sequence ID" value="ORZ38270.1"/>
    <property type="molecule type" value="Genomic_DNA"/>
</dbReference>
<dbReference type="Gene3D" id="3.40.50.150">
    <property type="entry name" value="Vaccinia Virus protein VP39"/>
    <property type="match status" value="1"/>
</dbReference>
<evidence type="ECO:0000313" key="1">
    <source>
        <dbReference type="EMBL" id="ORZ38270.1"/>
    </source>
</evidence>
<dbReference type="InterPro" id="IPR050723">
    <property type="entry name" value="CFA/CMAS"/>
</dbReference>
<evidence type="ECO:0000313" key="2">
    <source>
        <dbReference type="Proteomes" id="UP000193411"/>
    </source>
</evidence>
<reference evidence="1 2" key="1">
    <citation type="submission" date="2016-07" db="EMBL/GenBank/DDBJ databases">
        <title>Pervasive Adenine N6-methylation of Active Genes in Fungi.</title>
        <authorList>
            <consortium name="DOE Joint Genome Institute"/>
            <person name="Mondo S.J."/>
            <person name="Dannebaum R.O."/>
            <person name="Kuo R.C."/>
            <person name="Labutti K."/>
            <person name="Haridas S."/>
            <person name="Kuo A."/>
            <person name="Salamov A."/>
            <person name="Ahrendt S.R."/>
            <person name="Lipzen A."/>
            <person name="Sullivan W."/>
            <person name="Andreopoulos W.B."/>
            <person name="Clum A."/>
            <person name="Lindquist E."/>
            <person name="Daum C."/>
            <person name="Ramamoorthy G.K."/>
            <person name="Gryganskyi A."/>
            <person name="Culley D."/>
            <person name="Magnuson J.K."/>
            <person name="James T.Y."/>
            <person name="O'Malley M.A."/>
            <person name="Stajich J.E."/>
            <person name="Spatafora J.W."/>
            <person name="Visel A."/>
            <person name="Grigoriev I.V."/>
        </authorList>
    </citation>
    <scope>NUCLEOTIDE SEQUENCE [LARGE SCALE GENOMIC DNA]</scope>
    <source>
        <strain evidence="1 2">PL171</strain>
    </source>
</reference>
<dbReference type="CDD" id="cd02440">
    <property type="entry name" value="AdoMet_MTases"/>
    <property type="match status" value="1"/>
</dbReference>
<dbReference type="OrthoDB" id="8300214at2759"/>
<gene>
    <name evidence="1" type="ORF">BCR44DRAFT_116317</name>
</gene>
<dbReference type="InterPro" id="IPR029063">
    <property type="entry name" value="SAM-dependent_MTases_sf"/>
</dbReference>
<dbReference type="Proteomes" id="UP000193411">
    <property type="component" value="Unassembled WGS sequence"/>
</dbReference>
<keyword evidence="2" id="KW-1185">Reference proteome</keyword>
<name>A0A1Y2HUK2_9FUNG</name>
<proteinExistence type="predicted"/>